<dbReference type="STRING" id="471854.Dfer_5488"/>
<reference evidence="1 2" key="1">
    <citation type="journal article" date="2009" name="Stand. Genomic Sci.">
        <title>Complete genome sequence of Dyadobacter fermentans type strain (NS114).</title>
        <authorList>
            <person name="Lang E."/>
            <person name="Lapidus A."/>
            <person name="Chertkov O."/>
            <person name="Brettin T."/>
            <person name="Detter J.C."/>
            <person name="Han C."/>
            <person name="Copeland A."/>
            <person name="Glavina Del Rio T."/>
            <person name="Nolan M."/>
            <person name="Chen F."/>
            <person name="Lucas S."/>
            <person name="Tice H."/>
            <person name="Cheng J.F."/>
            <person name="Land M."/>
            <person name="Hauser L."/>
            <person name="Chang Y.J."/>
            <person name="Jeffries C.D."/>
            <person name="Kopitz M."/>
            <person name="Bruce D."/>
            <person name="Goodwin L."/>
            <person name="Pitluck S."/>
            <person name="Ovchinnikova G."/>
            <person name="Pati A."/>
            <person name="Ivanova N."/>
            <person name="Mavrommatis K."/>
            <person name="Chen A."/>
            <person name="Palaniappan K."/>
            <person name="Chain P."/>
            <person name="Bristow J."/>
            <person name="Eisen J.A."/>
            <person name="Markowitz V."/>
            <person name="Hugenholtz P."/>
            <person name="Goker M."/>
            <person name="Rohde M."/>
            <person name="Kyrpides N.C."/>
            <person name="Klenk H.P."/>
        </authorList>
    </citation>
    <scope>NUCLEOTIDE SEQUENCE [LARGE SCALE GENOMIC DNA]</scope>
    <source>
        <strain evidence="2">ATCC 700827 / DSM 18053 / CIP 107007 / KCTC 52180 / NS114</strain>
    </source>
</reference>
<gene>
    <name evidence="1" type="ordered locus">Dfer_5488</name>
</gene>
<dbReference type="HOGENOM" id="CLU_186697_0_0_10"/>
<organism evidence="1 2">
    <name type="scientific">Dyadobacter fermentans (strain ATCC 700827 / DSM 18053 / CIP 107007 / KCTC 52180 / NS114)</name>
    <dbReference type="NCBI Taxonomy" id="471854"/>
    <lineage>
        <taxon>Bacteria</taxon>
        <taxon>Pseudomonadati</taxon>
        <taxon>Bacteroidota</taxon>
        <taxon>Cytophagia</taxon>
        <taxon>Cytophagales</taxon>
        <taxon>Spirosomataceae</taxon>
        <taxon>Dyadobacter</taxon>
    </lineage>
</organism>
<dbReference type="AlphaFoldDB" id="C6VVE9"/>
<evidence type="ECO:0000313" key="1">
    <source>
        <dbReference type="EMBL" id="ACT96679.1"/>
    </source>
</evidence>
<evidence type="ECO:0000313" key="2">
    <source>
        <dbReference type="Proteomes" id="UP000002011"/>
    </source>
</evidence>
<sequence>MEGTIKERLLKRFTDAREKLGPKWRERLVEAEPKFDSIEGERTMNSVSGAVSERRRCGVDRIEAVVVAMEKALTEQTVEA</sequence>
<accession>C6VVE9</accession>
<proteinExistence type="predicted"/>
<name>C6VVE9_DYAFD</name>
<dbReference type="Proteomes" id="UP000002011">
    <property type="component" value="Chromosome"/>
</dbReference>
<protein>
    <submittedName>
        <fullName evidence="1">Uncharacterized protein</fullName>
    </submittedName>
</protein>
<keyword evidence="2" id="KW-1185">Reference proteome</keyword>
<dbReference type="KEGG" id="dfe:Dfer_5488"/>
<dbReference type="EMBL" id="CP001619">
    <property type="protein sequence ID" value="ACT96679.1"/>
    <property type="molecule type" value="Genomic_DNA"/>
</dbReference>
<dbReference type="RefSeq" id="WP_015814919.1">
    <property type="nucleotide sequence ID" value="NC_013037.1"/>
</dbReference>